<protein>
    <recommendedName>
        <fullName evidence="4">SH3 domain-containing protein</fullName>
    </recommendedName>
</protein>
<dbReference type="InterPro" id="IPR001660">
    <property type="entry name" value="SAM"/>
</dbReference>
<reference evidence="2" key="1">
    <citation type="submission" date="2015-05" db="UniProtKB">
        <authorList>
            <consortium name="EnsemblMetazoa"/>
        </authorList>
    </citation>
    <scope>IDENTIFICATION</scope>
</reference>
<dbReference type="PANTHER" id="PTHR12301:SF10">
    <property type="match status" value="1"/>
</dbReference>
<dbReference type="InterPro" id="IPR001452">
    <property type="entry name" value="SH3_domain"/>
</dbReference>
<sequence>MCQGIWMPVRRGEDLENENEPLLRRKELRYITIRNADEVLKKLKDASKKNFGKIQFATKPQFCNEVGTLSDYPCSTNGKTGERGYLEGLGSRYAELFNTHYSDVLGHLEELRQREWAELSPRFRVLSNTTGAATTAVLQNGAPPQHLPTQTGGAVPGTPGPPGGTLARHNGLVTSLSQPIYVPGGYVLVCKRAYMIRVLFPSNVITPSSCLSDREEDEIYGFAGYNVYGGGSKAHPPPQQQQQHVAAATSAVRPHPRQPQLINKHNFHNVYTSNVFYNLNKQNEINEIRTLFDKTLYKAGYCLYSDKTTKNLQPVVMDLTLDMYEGYHPRLKKEKKKKKWEQLSENWLSPRSAYFYELPPSERPTKKRTSLTRLLRHLKTHRKDKSSNSRNNHRVCSPDEPAMSAPLTADYDKMRLLHKVGRATTFEETIHRLKVQEALKKKERIDREHEETRPGGMSVTQILRDIRAGVLVGSSHISSPGGGGASSRQAASSAASHPDDTYMYDDEMSRLGQQHWYDEPPYESDPEDFLMQADPSPPAAVTLHNSRLCFTMRGGGEECFGSGGVARGSEVSEVISLRSAGDISLPSQQRALLVPCHTARSNRNNRESGDYAASDVNSICSRLSSLSMETSRSEHLEMDVYHRLRPYNGGEPAISPGHSSDYAEHDELVSLQPRCGEVVSSSRSRKCGDSSSSSSKSLGRRHHHHHHHHHHHVHHRQPRPHHSSAESLPSASSTQALVSNMEEYSPQGGGPLVPLARALVDAQPNHYDPDALRFKKGDIIEVLKMSKSGVWRGRVHGRTGHFKFINVELLSSGMPNIQSNEPHHPQSKPHRITNRPLTLEEMLTAIHMEEHMSLFVLNGYEDLESFCEIREEDLDYLGLTDPEHRAKILAAVQVLQEFEKTEEEWNKNDPGHLLSKEAANNLSQLNIQPQSGIEQSLADSSSFLPNIPISASSDPPPLPAPSGPVQPPACVLTPQTPQSGSGGGKGGSSDSGVSSSSAGSSVRGGGSGGGRPRPPPPPKPGSITTPDSPSYVNHVVIEAANGTNNTSITNESPH</sequence>
<dbReference type="InParanoid" id="T1HB11"/>
<keyword evidence="3" id="KW-1185">Reference proteome</keyword>
<feature type="region of interest" description="Disordered" evidence="1">
    <location>
        <begin position="379"/>
        <end position="402"/>
    </location>
</feature>
<feature type="region of interest" description="Disordered" evidence="1">
    <location>
        <begin position="675"/>
        <end position="734"/>
    </location>
</feature>
<feature type="compositionally biased region" description="Low complexity" evidence="1">
    <location>
        <begin position="990"/>
        <end position="1001"/>
    </location>
</feature>
<feature type="compositionally biased region" description="Low complexity" evidence="1">
    <location>
        <begin position="486"/>
        <end position="496"/>
    </location>
</feature>
<dbReference type="SUPFAM" id="SSF50044">
    <property type="entry name" value="SH3-domain"/>
    <property type="match status" value="1"/>
</dbReference>
<dbReference type="eggNOG" id="KOG4384">
    <property type="taxonomic scope" value="Eukaryota"/>
</dbReference>
<dbReference type="HOGENOM" id="CLU_290418_0_0_1"/>
<dbReference type="Pfam" id="PF00536">
    <property type="entry name" value="SAM_1"/>
    <property type="match status" value="1"/>
</dbReference>
<feature type="region of interest" description="Disordered" evidence="1">
    <location>
        <begin position="474"/>
        <end position="502"/>
    </location>
</feature>
<evidence type="ECO:0000313" key="3">
    <source>
        <dbReference type="Proteomes" id="UP000015103"/>
    </source>
</evidence>
<dbReference type="EMBL" id="ACPB03009668">
    <property type="status" value="NOT_ANNOTATED_CDS"/>
    <property type="molecule type" value="Genomic_DNA"/>
</dbReference>
<dbReference type="Gene3D" id="1.10.150.50">
    <property type="entry name" value="Transcription Factor, Ets-1"/>
    <property type="match status" value="1"/>
</dbReference>
<dbReference type="OMA" id="IHMEEHM"/>
<dbReference type="PROSITE" id="PS50105">
    <property type="entry name" value="SAM_DOMAIN"/>
    <property type="match status" value="1"/>
</dbReference>
<dbReference type="EnsemblMetazoa" id="RPRC001217-RA">
    <property type="protein sequence ID" value="RPRC001217-PA"/>
    <property type="gene ID" value="RPRC001217"/>
</dbReference>
<proteinExistence type="predicted"/>
<evidence type="ECO:0008006" key="4">
    <source>
        <dbReference type="Google" id="ProtNLM"/>
    </source>
</evidence>
<organism evidence="2 3">
    <name type="scientific">Rhodnius prolixus</name>
    <name type="common">Triatomid bug</name>
    <dbReference type="NCBI Taxonomy" id="13249"/>
    <lineage>
        <taxon>Eukaryota</taxon>
        <taxon>Metazoa</taxon>
        <taxon>Ecdysozoa</taxon>
        <taxon>Arthropoda</taxon>
        <taxon>Hexapoda</taxon>
        <taxon>Insecta</taxon>
        <taxon>Pterygota</taxon>
        <taxon>Neoptera</taxon>
        <taxon>Paraneoptera</taxon>
        <taxon>Hemiptera</taxon>
        <taxon>Heteroptera</taxon>
        <taxon>Panheteroptera</taxon>
        <taxon>Cimicomorpha</taxon>
        <taxon>Reduviidae</taxon>
        <taxon>Triatominae</taxon>
        <taxon>Rhodnius</taxon>
    </lineage>
</organism>
<feature type="compositionally biased region" description="Gly residues" evidence="1">
    <location>
        <begin position="980"/>
        <end position="989"/>
    </location>
</feature>
<dbReference type="Proteomes" id="UP000015103">
    <property type="component" value="Unassembled WGS sequence"/>
</dbReference>
<dbReference type="AlphaFoldDB" id="T1HB11"/>
<dbReference type="SMART" id="SM00454">
    <property type="entry name" value="SAM"/>
    <property type="match status" value="1"/>
</dbReference>
<dbReference type="FunCoup" id="T1HB11">
    <property type="interactions" value="15"/>
</dbReference>
<dbReference type="PROSITE" id="PS50002">
    <property type="entry name" value="SH3"/>
    <property type="match status" value="1"/>
</dbReference>
<evidence type="ECO:0000313" key="2">
    <source>
        <dbReference type="EnsemblMetazoa" id="RPRC001217-PA"/>
    </source>
</evidence>
<dbReference type="SUPFAM" id="SSF47769">
    <property type="entry name" value="SAM/Pointed domain"/>
    <property type="match status" value="1"/>
</dbReference>
<dbReference type="InterPro" id="IPR013761">
    <property type="entry name" value="SAM/pointed_sf"/>
</dbReference>
<feature type="compositionally biased region" description="Gly residues" evidence="1">
    <location>
        <begin position="1002"/>
        <end position="1011"/>
    </location>
</feature>
<evidence type="ECO:0000256" key="1">
    <source>
        <dbReference type="SAM" id="MobiDB-lite"/>
    </source>
</evidence>
<feature type="compositionally biased region" description="Basic residues" evidence="1">
    <location>
        <begin position="698"/>
        <end position="722"/>
    </location>
</feature>
<dbReference type="STRING" id="13249.T1HB11"/>
<feature type="region of interest" description="Disordered" evidence="1">
    <location>
        <begin position="944"/>
        <end position="1032"/>
    </location>
</feature>
<name>T1HB11_RHOPR</name>
<dbReference type="InterPro" id="IPR036028">
    <property type="entry name" value="SH3-like_dom_sf"/>
</dbReference>
<dbReference type="PANTHER" id="PTHR12301">
    <property type="entry name" value="SAM-DOMAIN, SH3 AND NUCLEAR LOCALIZATION SIGNALS PROTEIN RELATED"/>
    <property type="match status" value="1"/>
</dbReference>
<dbReference type="VEuPathDB" id="VectorBase:RPRC001217"/>
<dbReference type="Gene3D" id="2.30.30.40">
    <property type="entry name" value="SH3 Domains"/>
    <property type="match status" value="1"/>
</dbReference>
<dbReference type="SMART" id="SM00326">
    <property type="entry name" value="SH3"/>
    <property type="match status" value="1"/>
</dbReference>
<dbReference type="Pfam" id="PF07653">
    <property type="entry name" value="SH3_2"/>
    <property type="match status" value="1"/>
</dbReference>
<accession>T1HB11</accession>
<feature type="compositionally biased region" description="Pro residues" evidence="1">
    <location>
        <begin position="954"/>
        <end position="967"/>
    </location>
</feature>
<dbReference type="InterPro" id="IPR051725">
    <property type="entry name" value="SAM-SH3_domain_protein"/>
</dbReference>